<evidence type="ECO:0000313" key="2">
    <source>
        <dbReference type="EMBL" id="OQV22362.1"/>
    </source>
</evidence>
<evidence type="ECO:0008006" key="4">
    <source>
        <dbReference type="Google" id="ProtNLM"/>
    </source>
</evidence>
<gene>
    <name evidence="2" type="ORF">BV898_03858</name>
</gene>
<sequence length="249" mass="27457">MMFTVVWTLVVVALLAIPTDAQTTTTAAPVEFSPTPIVCTGFRQELVKIPVLQESEGIFSYVYACDEIRSGNCKFPSSTMTLKKPCSLQCSCIRTKNGRYQIGDCYNYCRMPTVGQKCYVNGTTTDGCCPSYTGCIPNLNTPFGSITLNRPVQFPPYKSQRFRCLPGDILPLSACLLFLKREAVPALKFEYGMAATCRCIAEDVFGFSLATPTIPDIPVQRYILLQRAGKILKQPVNAVPFTPPDLKTT</sequence>
<proteinExistence type="predicted"/>
<name>A0A1W0X4Z4_HYPEX</name>
<comment type="caution">
    <text evidence="2">The sequence shown here is derived from an EMBL/GenBank/DDBJ whole genome shotgun (WGS) entry which is preliminary data.</text>
</comment>
<dbReference type="Proteomes" id="UP000192578">
    <property type="component" value="Unassembled WGS sequence"/>
</dbReference>
<dbReference type="OrthoDB" id="10320551at2759"/>
<keyword evidence="3" id="KW-1185">Reference proteome</keyword>
<feature type="signal peptide" evidence="1">
    <location>
        <begin position="1"/>
        <end position="21"/>
    </location>
</feature>
<accession>A0A1W0X4Z4</accession>
<evidence type="ECO:0000256" key="1">
    <source>
        <dbReference type="SAM" id="SignalP"/>
    </source>
</evidence>
<protein>
    <recommendedName>
        <fullName evidence="4">VWFC domain-containing protein</fullName>
    </recommendedName>
</protein>
<keyword evidence="1" id="KW-0732">Signal</keyword>
<organism evidence="2 3">
    <name type="scientific">Hypsibius exemplaris</name>
    <name type="common">Freshwater tardigrade</name>
    <dbReference type="NCBI Taxonomy" id="2072580"/>
    <lineage>
        <taxon>Eukaryota</taxon>
        <taxon>Metazoa</taxon>
        <taxon>Ecdysozoa</taxon>
        <taxon>Tardigrada</taxon>
        <taxon>Eutardigrada</taxon>
        <taxon>Parachela</taxon>
        <taxon>Hypsibioidea</taxon>
        <taxon>Hypsibiidae</taxon>
        <taxon>Hypsibius</taxon>
    </lineage>
</organism>
<dbReference type="AlphaFoldDB" id="A0A1W0X4Z4"/>
<feature type="chain" id="PRO_5010748150" description="VWFC domain-containing protein" evidence="1">
    <location>
        <begin position="22"/>
        <end position="249"/>
    </location>
</feature>
<evidence type="ECO:0000313" key="3">
    <source>
        <dbReference type="Proteomes" id="UP000192578"/>
    </source>
</evidence>
<reference evidence="3" key="1">
    <citation type="submission" date="2017-01" db="EMBL/GenBank/DDBJ databases">
        <title>Comparative genomics of anhydrobiosis in the tardigrade Hypsibius dujardini.</title>
        <authorList>
            <person name="Yoshida Y."/>
            <person name="Koutsovoulos G."/>
            <person name="Laetsch D."/>
            <person name="Stevens L."/>
            <person name="Kumar S."/>
            <person name="Horikawa D."/>
            <person name="Ishino K."/>
            <person name="Komine S."/>
            <person name="Tomita M."/>
            <person name="Blaxter M."/>
            <person name="Arakawa K."/>
        </authorList>
    </citation>
    <scope>NUCLEOTIDE SEQUENCE [LARGE SCALE GENOMIC DNA]</scope>
    <source>
        <strain evidence="3">Z151</strain>
    </source>
</reference>
<dbReference type="EMBL" id="MTYJ01000018">
    <property type="protein sequence ID" value="OQV22362.1"/>
    <property type="molecule type" value="Genomic_DNA"/>
</dbReference>